<comment type="caution">
    <text evidence="3">The sequence shown here is derived from an EMBL/GenBank/DDBJ whole genome shotgun (WGS) entry which is preliminary data.</text>
</comment>
<evidence type="ECO:0000259" key="2">
    <source>
        <dbReference type="Pfam" id="PF09994"/>
    </source>
</evidence>
<gene>
    <name evidence="3" type="ORF">QCA50_019337</name>
</gene>
<feature type="compositionally biased region" description="Polar residues" evidence="1">
    <location>
        <begin position="227"/>
        <end position="255"/>
    </location>
</feature>
<feature type="domain" description="T6SS Phospholipase effector Tle1-like catalytic" evidence="2">
    <location>
        <begin position="1"/>
        <end position="193"/>
    </location>
</feature>
<dbReference type="AlphaFoldDB" id="A0AAW0FBC9"/>
<name>A0AAW0FBC9_9APHY</name>
<dbReference type="EMBL" id="JASBNA010000084">
    <property type="protein sequence ID" value="KAK7677646.1"/>
    <property type="molecule type" value="Genomic_DNA"/>
</dbReference>
<dbReference type="PANTHER" id="PTHR33840">
    <property type="match status" value="1"/>
</dbReference>
<evidence type="ECO:0000313" key="3">
    <source>
        <dbReference type="EMBL" id="KAK7677646.1"/>
    </source>
</evidence>
<feature type="region of interest" description="Disordered" evidence="1">
    <location>
        <begin position="218"/>
        <end position="284"/>
    </location>
</feature>
<feature type="region of interest" description="Disordered" evidence="1">
    <location>
        <begin position="335"/>
        <end position="362"/>
    </location>
</feature>
<proteinExistence type="predicted"/>
<organism evidence="3 4">
    <name type="scientific">Cerrena zonata</name>
    <dbReference type="NCBI Taxonomy" id="2478898"/>
    <lineage>
        <taxon>Eukaryota</taxon>
        <taxon>Fungi</taxon>
        <taxon>Dikarya</taxon>
        <taxon>Basidiomycota</taxon>
        <taxon>Agaricomycotina</taxon>
        <taxon>Agaricomycetes</taxon>
        <taxon>Polyporales</taxon>
        <taxon>Cerrenaceae</taxon>
        <taxon>Cerrena</taxon>
    </lineage>
</organism>
<dbReference type="PANTHER" id="PTHR33840:SF1">
    <property type="entry name" value="TLE1 PHOSPHOLIPASE DOMAIN-CONTAINING PROTEIN"/>
    <property type="match status" value="1"/>
</dbReference>
<evidence type="ECO:0000256" key="1">
    <source>
        <dbReference type="SAM" id="MobiDB-lite"/>
    </source>
</evidence>
<evidence type="ECO:0000313" key="4">
    <source>
        <dbReference type="Proteomes" id="UP001385951"/>
    </source>
</evidence>
<dbReference type="InterPro" id="IPR018712">
    <property type="entry name" value="Tle1-like_cat"/>
</dbReference>
<reference evidence="3 4" key="1">
    <citation type="submission" date="2022-09" db="EMBL/GenBank/DDBJ databases">
        <authorList>
            <person name="Palmer J.M."/>
        </authorList>
    </citation>
    <scope>NUCLEOTIDE SEQUENCE [LARGE SCALE GENOMIC DNA]</scope>
    <source>
        <strain evidence="3 4">DSM 7382</strain>
    </source>
</reference>
<accession>A0AAW0FBC9</accession>
<feature type="compositionally biased region" description="Polar residues" evidence="1">
    <location>
        <begin position="267"/>
        <end position="279"/>
    </location>
</feature>
<dbReference type="Proteomes" id="UP001385951">
    <property type="component" value="Unassembled WGS sequence"/>
</dbReference>
<sequence length="376" mass="42282">MLHKIGLLPKDNFEQVPFAYKLYKKPDAKEDEGEADSKGFKRIFCREVDIEFVGVWDTVASVGLFTGRTLPFISTNDGIKTFRHALSLDEHRAKFRPNCYHRHLPAAGNTAPGWYIKRLLRKLFPCKRKKTEGGKETPQELDAQATVMKATKPETDCVEVWFAGCHSDVGGGAVANSTVHCLADISLEWMVRQVDDSTCRIRFDRMKMKAMFGTTFPDFKSGPDITGEQTSTSITNSSQYPSPNPTLATESSANGDTEMIEPGGRNGSRNVGSTSSGMAQPTPHIRMTPLTWSIHDELKRNRLWWLLEIIPTTYSYQDSKGVWQKQRGLSRFHLGKGRVIPGTNPTIHKSVQTRKDNPTFGYMPRAQWKGTESYVD</sequence>
<dbReference type="Pfam" id="PF09994">
    <property type="entry name" value="T6SS_Tle1-like_cat"/>
    <property type="match status" value="1"/>
</dbReference>
<keyword evidence="4" id="KW-1185">Reference proteome</keyword>
<protein>
    <recommendedName>
        <fullName evidence="2">T6SS Phospholipase effector Tle1-like catalytic domain-containing protein</fullName>
    </recommendedName>
</protein>